<dbReference type="SUPFAM" id="SSF63411">
    <property type="entry name" value="LuxS/MPP-like metallohydrolase"/>
    <property type="match status" value="2"/>
</dbReference>
<accession>A0A1W1XUJ2</accession>
<comment type="similarity">
    <text evidence="1">Belongs to the peptidase M16 family.</text>
</comment>
<protein>
    <submittedName>
        <fullName evidence="8">Zinc protease</fullName>
    </submittedName>
</protein>
<evidence type="ECO:0000256" key="3">
    <source>
        <dbReference type="ARBA" id="ARBA00022801"/>
    </source>
</evidence>
<keyword evidence="5" id="KW-0482">Metalloprotease</keyword>
<gene>
    <name evidence="8" type="ORF">SAMN02745134_03084</name>
</gene>
<reference evidence="8 9" key="1">
    <citation type="submission" date="2017-04" db="EMBL/GenBank/DDBJ databases">
        <authorList>
            <person name="Afonso C.L."/>
            <person name="Miller P.J."/>
            <person name="Scott M.A."/>
            <person name="Spackman E."/>
            <person name="Goraichik I."/>
            <person name="Dimitrov K.M."/>
            <person name="Suarez D.L."/>
            <person name="Swayne D.E."/>
        </authorList>
    </citation>
    <scope>NUCLEOTIDE SEQUENCE [LARGE SCALE GENOMIC DNA]</scope>
    <source>
        <strain evidence="8 9">DSM 12555</strain>
    </source>
</reference>
<evidence type="ECO:0000256" key="4">
    <source>
        <dbReference type="ARBA" id="ARBA00022833"/>
    </source>
</evidence>
<name>A0A1W1XUJ2_9CLOT</name>
<dbReference type="GO" id="GO:0006508">
    <property type="term" value="P:proteolysis"/>
    <property type="evidence" value="ECO:0007669"/>
    <property type="project" value="UniProtKB-KW"/>
</dbReference>
<feature type="domain" description="Peptidase M16 C-terminal" evidence="7">
    <location>
        <begin position="171"/>
        <end position="350"/>
    </location>
</feature>
<dbReference type="InterPro" id="IPR011765">
    <property type="entry name" value="Pept_M16_N"/>
</dbReference>
<feature type="domain" description="Peptidase M16 N-terminal" evidence="6">
    <location>
        <begin position="22"/>
        <end position="145"/>
    </location>
</feature>
<keyword evidence="9" id="KW-1185">Reference proteome</keyword>
<dbReference type="InterPro" id="IPR007863">
    <property type="entry name" value="Peptidase_M16_C"/>
</dbReference>
<evidence type="ECO:0000256" key="2">
    <source>
        <dbReference type="ARBA" id="ARBA00022670"/>
    </source>
</evidence>
<dbReference type="InterPro" id="IPR050626">
    <property type="entry name" value="Peptidase_M16"/>
</dbReference>
<evidence type="ECO:0000259" key="6">
    <source>
        <dbReference type="Pfam" id="PF00675"/>
    </source>
</evidence>
<evidence type="ECO:0000256" key="5">
    <source>
        <dbReference type="ARBA" id="ARBA00023049"/>
    </source>
</evidence>
<dbReference type="STRING" id="1121291.SAMN02745134_03084"/>
<organism evidence="8 9">
    <name type="scientific">Clostridium acidisoli DSM 12555</name>
    <dbReference type="NCBI Taxonomy" id="1121291"/>
    <lineage>
        <taxon>Bacteria</taxon>
        <taxon>Bacillati</taxon>
        <taxon>Bacillota</taxon>
        <taxon>Clostridia</taxon>
        <taxon>Eubacteriales</taxon>
        <taxon>Clostridiaceae</taxon>
        <taxon>Clostridium</taxon>
    </lineage>
</organism>
<dbReference type="Proteomes" id="UP000192468">
    <property type="component" value="Unassembled WGS sequence"/>
</dbReference>
<dbReference type="PANTHER" id="PTHR43690">
    <property type="entry name" value="NARDILYSIN"/>
    <property type="match status" value="1"/>
</dbReference>
<evidence type="ECO:0000259" key="7">
    <source>
        <dbReference type="Pfam" id="PF05193"/>
    </source>
</evidence>
<proteinExistence type="inferred from homology"/>
<dbReference type="PANTHER" id="PTHR43690:SF17">
    <property type="entry name" value="PROTEIN YHJJ"/>
    <property type="match status" value="1"/>
</dbReference>
<dbReference type="GO" id="GO:0008237">
    <property type="term" value="F:metallopeptidase activity"/>
    <property type="evidence" value="ECO:0007669"/>
    <property type="project" value="UniProtKB-KW"/>
</dbReference>
<dbReference type="Pfam" id="PF00675">
    <property type="entry name" value="Peptidase_M16"/>
    <property type="match status" value="1"/>
</dbReference>
<dbReference type="Gene3D" id="3.30.830.10">
    <property type="entry name" value="Metalloenzyme, LuxS/M16 peptidase-like"/>
    <property type="match status" value="2"/>
</dbReference>
<dbReference type="Pfam" id="PF05193">
    <property type="entry name" value="Peptidase_M16_C"/>
    <property type="match status" value="1"/>
</dbReference>
<evidence type="ECO:0000313" key="8">
    <source>
        <dbReference type="EMBL" id="SMC27188.1"/>
    </source>
</evidence>
<sequence length="445" mass="53024">MNTDRKLIVKTLDNGFKYFTYYNDSQKNMIRISLVVKVGSLMENDNEIGIAHFIEHMCIYNNYRFLYEQQSNNNVRNSLLIGYTNFYETVYSINCKSEELNNYLPVFKNILSGDNILKSNINHIKHEIIDEISRETCTANYKLKEIILPEIVNKKNFKNKLPLGNLESIKNISYESIMKFHSNWYKTQNSALFIVGQTEECNVKDLIENYFSRIQKSSENFRIPIAIEKSLHRKILINTIKNLEYNEIQFYYLKSSLYSNEIKYDLETKILEYFCLTLIERDICTMFSKNKLDFSKIEFVSRRLMYNFNFNILQLDTDRNFYKKIKYIIQVIKKLSNFGFTKQEFDRYRELFLLELTEYYNRAKLTINNKDLTKECIDNYLYDEPIIPLNREYSTCLSIISTISFEEINMKINKILSSNNVLISINCKESLDINKKDLYNLLQVP</sequence>
<dbReference type="InterPro" id="IPR011249">
    <property type="entry name" value="Metalloenz_LuxS/M16"/>
</dbReference>
<evidence type="ECO:0000256" key="1">
    <source>
        <dbReference type="ARBA" id="ARBA00007261"/>
    </source>
</evidence>
<dbReference type="EMBL" id="FWXH01000016">
    <property type="protein sequence ID" value="SMC27188.1"/>
    <property type="molecule type" value="Genomic_DNA"/>
</dbReference>
<keyword evidence="3" id="KW-0378">Hydrolase</keyword>
<evidence type="ECO:0000313" key="9">
    <source>
        <dbReference type="Proteomes" id="UP000192468"/>
    </source>
</evidence>
<keyword evidence="4" id="KW-0862">Zinc</keyword>
<dbReference type="AlphaFoldDB" id="A0A1W1XUJ2"/>
<dbReference type="GO" id="GO:0046872">
    <property type="term" value="F:metal ion binding"/>
    <property type="evidence" value="ECO:0007669"/>
    <property type="project" value="InterPro"/>
</dbReference>
<keyword evidence="2 8" id="KW-0645">Protease</keyword>